<feature type="compositionally biased region" description="Low complexity" evidence="5">
    <location>
        <begin position="256"/>
        <end position="265"/>
    </location>
</feature>
<feature type="domain" description="LIM zinc-binding" evidence="6">
    <location>
        <begin position="512"/>
        <end position="578"/>
    </location>
</feature>
<dbReference type="PANTHER" id="PTHR15468">
    <property type="entry name" value="ZNF185"/>
    <property type="match status" value="1"/>
</dbReference>
<feature type="region of interest" description="Disordered" evidence="5">
    <location>
        <begin position="256"/>
        <end position="282"/>
    </location>
</feature>
<evidence type="ECO:0000259" key="6">
    <source>
        <dbReference type="PROSITE" id="PS50023"/>
    </source>
</evidence>
<evidence type="ECO:0000313" key="7">
    <source>
        <dbReference type="Ensembl" id="ENSPFOP00000028556.1"/>
    </source>
</evidence>
<dbReference type="EMBL" id="AYCK01002457">
    <property type="status" value="NOT_ANNOTATED_CDS"/>
    <property type="molecule type" value="Genomic_DNA"/>
</dbReference>
<keyword evidence="1 4" id="KW-0479">Metal-binding</keyword>
<dbReference type="GO" id="GO:0046872">
    <property type="term" value="F:metal ion binding"/>
    <property type="evidence" value="ECO:0007669"/>
    <property type="project" value="UniProtKB-KW"/>
</dbReference>
<dbReference type="SMART" id="SM00132">
    <property type="entry name" value="LIM"/>
    <property type="match status" value="1"/>
</dbReference>
<dbReference type="PROSITE" id="PS00478">
    <property type="entry name" value="LIM_DOMAIN_1"/>
    <property type="match status" value="1"/>
</dbReference>
<evidence type="ECO:0000256" key="5">
    <source>
        <dbReference type="SAM" id="MobiDB-lite"/>
    </source>
</evidence>
<proteinExistence type="predicted"/>
<feature type="region of interest" description="Disordered" evidence="5">
    <location>
        <begin position="207"/>
        <end position="228"/>
    </location>
</feature>
<evidence type="ECO:0000256" key="2">
    <source>
        <dbReference type="ARBA" id="ARBA00022833"/>
    </source>
</evidence>
<dbReference type="PROSITE" id="PS50023">
    <property type="entry name" value="LIM_DOMAIN_2"/>
    <property type="match status" value="1"/>
</dbReference>
<protein>
    <submittedName>
        <fullName evidence="7">Sciellin</fullName>
    </submittedName>
</protein>
<feature type="compositionally biased region" description="Low complexity" evidence="5">
    <location>
        <begin position="97"/>
        <end position="138"/>
    </location>
</feature>
<keyword evidence="8" id="KW-1185">Reference proteome</keyword>
<dbReference type="AlphaFoldDB" id="A0A096MAW5"/>
<feature type="compositionally biased region" description="Low complexity" evidence="5">
    <location>
        <begin position="60"/>
        <end position="77"/>
    </location>
</feature>
<keyword evidence="3 4" id="KW-0440">LIM domain</keyword>
<dbReference type="Gene3D" id="2.10.110.10">
    <property type="entry name" value="Cysteine Rich Protein"/>
    <property type="match status" value="1"/>
</dbReference>
<reference evidence="7" key="2">
    <citation type="submission" date="2025-08" db="UniProtKB">
        <authorList>
            <consortium name="Ensembl"/>
        </authorList>
    </citation>
    <scope>IDENTIFICATION</scope>
</reference>
<feature type="region of interest" description="Disordered" evidence="5">
    <location>
        <begin position="22"/>
        <end position="82"/>
    </location>
</feature>
<evidence type="ECO:0000256" key="3">
    <source>
        <dbReference type="ARBA" id="ARBA00023038"/>
    </source>
</evidence>
<evidence type="ECO:0000313" key="8">
    <source>
        <dbReference type="Proteomes" id="UP000028760"/>
    </source>
</evidence>
<name>A0A096MAW5_POEFO</name>
<reference evidence="8" key="1">
    <citation type="submission" date="2013-10" db="EMBL/GenBank/DDBJ databases">
        <authorList>
            <person name="Schartl M."/>
            <person name="Warren W."/>
        </authorList>
    </citation>
    <scope>NUCLEOTIDE SEQUENCE [LARGE SCALE GENOMIC DNA]</scope>
    <source>
        <strain evidence="8">female</strain>
    </source>
</reference>
<keyword evidence="2 4" id="KW-0862">Zinc</keyword>
<dbReference type="Proteomes" id="UP000028760">
    <property type="component" value="Unassembled WGS sequence"/>
</dbReference>
<organism evidence="7 8">
    <name type="scientific">Poecilia formosa</name>
    <name type="common">Amazon molly</name>
    <name type="synonym">Limia formosa</name>
    <dbReference type="NCBI Taxonomy" id="48698"/>
    <lineage>
        <taxon>Eukaryota</taxon>
        <taxon>Metazoa</taxon>
        <taxon>Chordata</taxon>
        <taxon>Craniata</taxon>
        <taxon>Vertebrata</taxon>
        <taxon>Euteleostomi</taxon>
        <taxon>Actinopterygii</taxon>
        <taxon>Neopterygii</taxon>
        <taxon>Teleostei</taxon>
        <taxon>Neoteleostei</taxon>
        <taxon>Acanthomorphata</taxon>
        <taxon>Ovalentaria</taxon>
        <taxon>Atherinomorphae</taxon>
        <taxon>Cyprinodontiformes</taxon>
        <taxon>Poeciliidae</taxon>
        <taxon>Poeciliinae</taxon>
        <taxon>Poecilia</taxon>
    </lineage>
</organism>
<accession>A0A096MAW5</accession>
<sequence length="581" mass="64132">MSSYSTSKTKALEDSKKKTSLLKDNSWIRKTDDEDEPVDRDPNFGKSVLSRVNNTDTTDSSPEPKSTRTTKTSSSSSVQALSKRFSGSTDDLKTIINSSSNSSSAHLFSTKSTTVTKDGTTETTVTTTQSVKSPVTKTPNKTETFMERVKSSSKDRQIIFFSISSIHNLYIQDTFETENYSSYSPTKTTKPTIPTTKGAEDQLYNSLTQSPVKNDSPTKDSKTTVTTTETVTVKRLKTSCTTPSCLIRSNLLTGETSQSSTTSTKTKTKTKTKKVDSSSETVTAKSSSDAMAKLTSTAKTKSDQVFLLLVSSANILVKFEDEAKRKTTKVKYLLHLWLKLPLIRPYIMRFSSSVAEDKLYDTLIPSAIKDGDSKKTTVSSSEPVTVKSSNTVILISRDDPKTTPTKTVTVKSSSTPTDDLYDTLLPKAITSPVGKTLNAHPLNSSSKTVKDIITVNTKKDYEYSSLNSPSLYSSTSYKSSSLSDDILSDPIYSKSSTKSVYQSPDRPVLEKDLCTTCRKPFTGDAKMVLDDMKINCHATCFKCDVCNGSLGYMKAGDSMWIYKRKVHCENCFENTREKWRR</sequence>
<dbReference type="GeneTree" id="ENSGT00530000063872"/>
<dbReference type="InterPro" id="IPR052621">
    <property type="entry name" value="Cell_Prolif/Cornif_Regul"/>
</dbReference>
<reference evidence="7" key="3">
    <citation type="submission" date="2025-09" db="UniProtKB">
        <authorList>
            <consortium name="Ensembl"/>
        </authorList>
    </citation>
    <scope>IDENTIFICATION</scope>
</reference>
<dbReference type="CDD" id="cd08368">
    <property type="entry name" value="LIM"/>
    <property type="match status" value="1"/>
</dbReference>
<dbReference type="Ensembl" id="ENSPFOT00000025485.1">
    <property type="protein sequence ID" value="ENSPFOP00000028556.1"/>
    <property type="gene ID" value="ENSPFOG00000009249.2"/>
</dbReference>
<evidence type="ECO:0000256" key="1">
    <source>
        <dbReference type="ARBA" id="ARBA00022723"/>
    </source>
</evidence>
<evidence type="ECO:0000256" key="4">
    <source>
        <dbReference type="PROSITE-ProRule" id="PRU00125"/>
    </source>
</evidence>
<dbReference type="InterPro" id="IPR001781">
    <property type="entry name" value="Znf_LIM"/>
</dbReference>
<feature type="region of interest" description="Disordered" evidence="5">
    <location>
        <begin position="97"/>
        <end position="139"/>
    </location>
</feature>
<dbReference type="PANTHER" id="PTHR15468:SF12">
    <property type="match status" value="1"/>
</dbReference>
<feature type="compositionally biased region" description="Polar residues" evidence="5">
    <location>
        <begin position="50"/>
        <end position="59"/>
    </location>
</feature>